<feature type="domain" description="C-type lectin" evidence="5">
    <location>
        <begin position="185"/>
        <end position="300"/>
    </location>
</feature>
<dbReference type="InterPro" id="IPR016187">
    <property type="entry name" value="CTDL_fold"/>
</dbReference>
<keyword evidence="1" id="KW-1015">Disulfide bond</keyword>
<dbReference type="Pfam" id="PF00431">
    <property type="entry name" value="CUB"/>
    <property type="match status" value="1"/>
</dbReference>
<name>A0AAV5W7J4_9BILA</name>
<evidence type="ECO:0000313" key="7">
    <source>
        <dbReference type="Proteomes" id="UP001432322"/>
    </source>
</evidence>
<evidence type="ECO:0000259" key="5">
    <source>
        <dbReference type="PROSITE" id="PS50041"/>
    </source>
</evidence>
<dbReference type="InterPro" id="IPR016186">
    <property type="entry name" value="C-type_lectin-like/link_sf"/>
</dbReference>
<dbReference type="PROSITE" id="PS50041">
    <property type="entry name" value="C_TYPE_LECTIN_2"/>
    <property type="match status" value="1"/>
</dbReference>
<dbReference type="InterPro" id="IPR001304">
    <property type="entry name" value="C-type_lectin-like"/>
</dbReference>
<reference evidence="6" key="1">
    <citation type="submission" date="2023-10" db="EMBL/GenBank/DDBJ databases">
        <title>Genome assembly of Pristionchus species.</title>
        <authorList>
            <person name="Yoshida K."/>
            <person name="Sommer R.J."/>
        </authorList>
    </citation>
    <scope>NUCLEOTIDE SEQUENCE</scope>
    <source>
        <strain evidence="6">RS5133</strain>
    </source>
</reference>
<dbReference type="PANTHER" id="PTHR22991:SF40">
    <property type="entry name" value="PROTEIN CBG13490"/>
    <property type="match status" value="1"/>
</dbReference>
<dbReference type="CDD" id="cd00037">
    <property type="entry name" value="CLECT"/>
    <property type="match status" value="2"/>
</dbReference>
<dbReference type="InterPro" id="IPR000859">
    <property type="entry name" value="CUB_dom"/>
</dbReference>
<organism evidence="6 7">
    <name type="scientific">Pristionchus fissidentatus</name>
    <dbReference type="NCBI Taxonomy" id="1538716"/>
    <lineage>
        <taxon>Eukaryota</taxon>
        <taxon>Metazoa</taxon>
        <taxon>Ecdysozoa</taxon>
        <taxon>Nematoda</taxon>
        <taxon>Chromadorea</taxon>
        <taxon>Rhabditida</taxon>
        <taxon>Rhabditina</taxon>
        <taxon>Diplogasteromorpha</taxon>
        <taxon>Diplogasteroidea</taxon>
        <taxon>Neodiplogasteridae</taxon>
        <taxon>Pristionchus</taxon>
    </lineage>
</organism>
<feature type="non-terminal residue" evidence="6">
    <location>
        <position position="413"/>
    </location>
</feature>
<dbReference type="Proteomes" id="UP001432322">
    <property type="component" value="Unassembled WGS sequence"/>
</dbReference>
<protein>
    <recommendedName>
        <fullName evidence="8">C-type lectin</fullName>
    </recommendedName>
</protein>
<evidence type="ECO:0000259" key="4">
    <source>
        <dbReference type="PROSITE" id="PS01180"/>
    </source>
</evidence>
<dbReference type="Gene3D" id="2.60.120.290">
    <property type="entry name" value="Spermadhesin, CUB domain"/>
    <property type="match status" value="1"/>
</dbReference>
<dbReference type="Pfam" id="PF00059">
    <property type="entry name" value="Lectin_C"/>
    <property type="match status" value="2"/>
</dbReference>
<evidence type="ECO:0000313" key="6">
    <source>
        <dbReference type="EMBL" id="GMT26428.1"/>
    </source>
</evidence>
<evidence type="ECO:0008006" key="8">
    <source>
        <dbReference type="Google" id="ProtNLM"/>
    </source>
</evidence>
<dbReference type="InterPro" id="IPR035914">
    <property type="entry name" value="Sperma_CUB_dom_sf"/>
</dbReference>
<dbReference type="InterPro" id="IPR018378">
    <property type="entry name" value="C-type_lectin_CS"/>
</dbReference>
<dbReference type="PROSITE" id="PS00615">
    <property type="entry name" value="C_TYPE_LECTIN_1"/>
    <property type="match status" value="1"/>
</dbReference>
<dbReference type="InterPro" id="IPR050976">
    <property type="entry name" value="Snaclec"/>
</dbReference>
<dbReference type="EMBL" id="BTSY01000005">
    <property type="protein sequence ID" value="GMT26428.1"/>
    <property type="molecule type" value="Genomic_DNA"/>
</dbReference>
<keyword evidence="3" id="KW-0732">Signal</keyword>
<dbReference type="SUPFAM" id="SSF49854">
    <property type="entry name" value="Spermadhesin, CUB domain"/>
    <property type="match status" value="1"/>
</dbReference>
<evidence type="ECO:0000256" key="2">
    <source>
        <dbReference type="PROSITE-ProRule" id="PRU00059"/>
    </source>
</evidence>
<comment type="caution">
    <text evidence="2">Lacks conserved residue(s) required for the propagation of feature annotation.</text>
</comment>
<feature type="signal peptide" evidence="3">
    <location>
        <begin position="1"/>
        <end position="26"/>
    </location>
</feature>
<dbReference type="Gene3D" id="3.10.100.10">
    <property type="entry name" value="Mannose-Binding Protein A, subunit A"/>
    <property type="match status" value="2"/>
</dbReference>
<accession>A0AAV5W7J4</accession>
<evidence type="ECO:0000256" key="3">
    <source>
        <dbReference type="SAM" id="SignalP"/>
    </source>
</evidence>
<dbReference type="SUPFAM" id="SSF56436">
    <property type="entry name" value="C-type lectin-like"/>
    <property type="match status" value="2"/>
</dbReference>
<keyword evidence="7" id="KW-1185">Reference proteome</keyword>
<dbReference type="SMART" id="SM00034">
    <property type="entry name" value="CLECT"/>
    <property type="match status" value="2"/>
</dbReference>
<evidence type="ECO:0000256" key="1">
    <source>
        <dbReference type="ARBA" id="ARBA00023157"/>
    </source>
</evidence>
<sequence length="413" mass="46168">VYRCVSREMRCFLLILLAALEPLITAQKCPTNYELMGDGRCIRASYFNQSTQIGVAIPAAIEDCKKDGAFLPIIRNDEENTMYNGIHAILSSTHSYGTLLGMICNSETRRLEWEDGSKVTYTKNNLDLGFDCVTKNYLVYSHTISDEWIACNTTTCGTTFAWLCVSESIDEQCGEYETMVNTKDEDEPCFKIYTEALSWRYAQARCEEDFGSLAKINSEEENKFFWRTAVANSVLNDMHIGAYQQNDNSDVWQWIDDNSFINGTAYNNFAGAFPIPGAGSCTTMLTENSNAKWINDDCSQLKLPFLCRRKSPVSLQCPEVAPKAGQDIFSPGFPRPSVQCEYLLVVDAGSVVQLDILLLETIPDVDVFEIYEGVAGGNLIANVTGTKPNPSSFTTKSSNVMRVNWIPDVVYRP</sequence>
<gene>
    <name evidence="6" type="ORF">PFISCL1PPCAC_17725</name>
</gene>
<dbReference type="PROSITE" id="PS01180">
    <property type="entry name" value="CUB"/>
    <property type="match status" value="1"/>
</dbReference>
<feature type="domain" description="CUB" evidence="4">
    <location>
        <begin position="317"/>
        <end position="413"/>
    </location>
</feature>
<proteinExistence type="predicted"/>
<feature type="non-terminal residue" evidence="6">
    <location>
        <position position="1"/>
    </location>
</feature>
<dbReference type="AlphaFoldDB" id="A0AAV5W7J4"/>
<feature type="chain" id="PRO_5043562953" description="C-type lectin" evidence="3">
    <location>
        <begin position="27"/>
        <end position="413"/>
    </location>
</feature>
<dbReference type="PANTHER" id="PTHR22991">
    <property type="entry name" value="PROTEIN CBG13490"/>
    <property type="match status" value="1"/>
</dbReference>
<comment type="caution">
    <text evidence="6">The sequence shown here is derived from an EMBL/GenBank/DDBJ whole genome shotgun (WGS) entry which is preliminary data.</text>
</comment>